<dbReference type="AlphaFoldDB" id="M5FS09"/>
<accession>M5FS09</accession>
<dbReference type="Proteomes" id="UP000030653">
    <property type="component" value="Unassembled WGS sequence"/>
</dbReference>
<protein>
    <submittedName>
        <fullName evidence="1">Uncharacterized protein</fullName>
    </submittedName>
</protein>
<keyword evidence="2" id="KW-1185">Reference proteome</keyword>
<feature type="non-terminal residue" evidence="1">
    <location>
        <position position="51"/>
    </location>
</feature>
<evidence type="ECO:0000313" key="1">
    <source>
        <dbReference type="EMBL" id="EJT97889.1"/>
    </source>
</evidence>
<evidence type="ECO:0000313" key="2">
    <source>
        <dbReference type="Proteomes" id="UP000030653"/>
    </source>
</evidence>
<dbReference type="HOGENOM" id="CLU_3111903_0_0_1"/>
<dbReference type="GeneID" id="63689559"/>
<organism evidence="1 2">
    <name type="scientific">Dacryopinax primogenitus (strain DJM 731)</name>
    <name type="common">Brown rot fungus</name>
    <dbReference type="NCBI Taxonomy" id="1858805"/>
    <lineage>
        <taxon>Eukaryota</taxon>
        <taxon>Fungi</taxon>
        <taxon>Dikarya</taxon>
        <taxon>Basidiomycota</taxon>
        <taxon>Agaricomycotina</taxon>
        <taxon>Dacrymycetes</taxon>
        <taxon>Dacrymycetales</taxon>
        <taxon>Dacrymycetaceae</taxon>
        <taxon>Dacryopinax</taxon>
    </lineage>
</organism>
<gene>
    <name evidence="1" type="ORF">DACRYDRAFT_41023</name>
</gene>
<name>M5FS09_DACPD</name>
<proteinExistence type="predicted"/>
<reference evidence="1 2" key="1">
    <citation type="journal article" date="2012" name="Science">
        <title>The Paleozoic origin of enzymatic lignin decomposition reconstructed from 31 fungal genomes.</title>
        <authorList>
            <person name="Floudas D."/>
            <person name="Binder M."/>
            <person name="Riley R."/>
            <person name="Barry K."/>
            <person name="Blanchette R.A."/>
            <person name="Henrissat B."/>
            <person name="Martinez A.T."/>
            <person name="Otillar R."/>
            <person name="Spatafora J.W."/>
            <person name="Yadav J.S."/>
            <person name="Aerts A."/>
            <person name="Benoit I."/>
            <person name="Boyd A."/>
            <person name="Carlson A."/>
            <person name="Copeland A."/>
            <person name="Coutinho P.M."/>
            <person name="de Vries R.P."/>
            <person name="Ferreira P."/>
            <person name="Findley K."/>
            <person name="Foster B."/>
            <person name="Gaskell J."/>
            <person name="Glotzer D."/>
            <person name="Gorecki P."/>
            <person name="Heitman J."/>
            <person name="Hesse C."/>
            <person name="Hori C."/>
            <person name="Igarashi K."/>
            <person name="Jurgens J.A."/>
            <person name="Kallen N."/>
            <person name="Kersten P."/>
            <person name="Kohler A."/>
            <person name="Kuees U."/>
            <person name="Kumar T.K.A."/>
            <person name="Kuo A."/>
            <person name="LaButti K."/>
            <person name="Larrondo L.F."/>
            <person name="Lindquist E."/>
            <person name="Ling A."/>
            <person name="Lombard V."/>
            <person name="Lucas S."/>
            <person name="Lundell T."/>
            <person name="Martin R."/>
            <person name="McLaughlin D.J."/>
            <person name="Morgenstern I."/>
            <person name="Morin E."/>
            <person name="Murat C."/>
            <person name="Nagy L.G."/>
            <person name="Nolan M."/>
            <person name="Ohm R.A."/>
            <person name="Patyshakuliyeva A."/>
            <person name="Rokas A."/>
            <person name="Ruiz-Duenas F.J."/>
            <person name="Sabat G."/>
            <person name="Salamov A."/>
            <person name="Samejima M."/>
            <person name="Schmutz J."/>
            <person name="Slot J.C."/>
            <person name="St John F."/>
            <person name="Stenlid J."/>
            <person name="Sun H."/>
            <person name="Sun S."/>
            <person name="Syed K."/>
            <person name="Tsang A."/>
            <person name="Wiebenga A."/>
            <person name="Young D."/>
            <person name="Pisabarro A."/>
            <person name="Eastwood D.C."/>
            <person name="Martin F."/>
            <person name="Cullen D."/>
            <person name="Grigoriev I.V."/>
            <person name="Hibbett D.S."/>
        </authorList>
    </citation>
    <scope>NUCLEOTIDE SEQUENCE [LARGE SCALE GENOMIC DNA]</scope>
    <source>
        <strain evidence="1 2">DJM-731 SS1</strain>
    </source>
</reference>
<sequence>VPPYGRTEAELNWSDVQPFLQSRGYMLRPRYHPGWVGSWVGTKKKPETCED</sequence>
<dbReference type="OrthoDB" id="5987198at2759"/>
<dbReference type="RefSeq" id="XP_040624787.1">
    <property type="nucleotide sequence ID" value="XM_040774497.1"/>
</dbReference>
<dbReference type="STRING" id="1858805.M5FS09"/>
<dbReference type="EMBL" id="JH795875">
    <property type="protein sequence ID" value="EJT97889.1"/>
    <property type="molecule type" value="Genomic_DNA"/>
</dbReference>
<feature type="non-terminal residue" evidence="1">
    <location>
        <position position="1"/>
    </location>
</feature>